<keyword evidence="2" id="KW-1185">Reference proteome</keyword>
<accession>A0ACB6R5I4</accession>
<reference evidence="1" key="1">
    <citation type="journal article" date="2020" name="Stud. Mycol.">
        <title>101 Dothideomycetes genomes: a test case for predicting lifestyles and emergence of pathogens.</title>
        <authorList>
            <person name="Haridas S."/>
            <person name="Albert R."/>
            <person name="Binder M."/>
            <person name="Bloem J."/>
            <person name="Labutti K."/>
            <person name="Salamov A."/>
            <person name="Andreopoulos B."/>
            <person name="Baker S."/>
            <person name="Barry K."/>
            <person name="Bills G."/>
            <person name="Bluhm B."/>
            <person name="Cannon C."/>
            <person name="Castanera R."/>
            <person name="Culley D."/>
            <person name="Daum C."/>
            <person name="Ezra D."/>
            <person name="Gonzalez J."/>
            <person name="Henrissat B."/>
            <person name="Kuo A."/>
            <person name="Liang C."/>
            <person name="Lipzen A."/>
            <person name="Lutzoni F."/>
            <person name="Magnuson J."/>
            <person name="Mondo S."/>
            <person name="Nolan M."/>
            <person name="Ohm R."/>
            <person name="Pangilinan J."/>
            <person name="Park H.-J."/>
            <person name="Ramirez L."/>
            <person name="Alfaro M."/>
            <person name="Sun H."/>
            <person name="Tritt A."/>
            <person name="Yoshinaga Y."/>
            <person name="Zwiers L.-H."/>
            <person name="Turgeon B."/>
            <person name="Goodwin S."/>
            <person name="Spatafora J."/>
            <person name="Crous P."/>
            <person name="Grigoriev I."/>
        </authorList>
    </citation>
    <scope>NUCLEOTIDE SEQUENCE</scope>
    <source>
        <strain evidence="1">ATCC 200398</strain>
    </source>
</reference>
<sequence length="917" mass="101995">MPSMNHTFNGTIFQPYMTLCFAKTPYKTSVLDNGGATWYKDKVFACNICILCCGPSSEFSGGLKAVHSSHNVIDIRPSTLPKTKLLLYPQIWPEKRAGPDVHLWGLRGLRSNFQEIVPESKSLLITCSTWAVAIPMAVHIPYQCSLPAILQRGGAACMSGAPLPKTPRGVASRRSLQRLKELTANRSPNGRLGDEGIHEVFLLHIGQMLNFYALGTYGLLNLSGYTLAKRVFISGLVLFGIADRQMLRKRFGDILTCKARGLALPYPDPDPYGSILTIVFELGMLRAEKYFIKFGAALRIPKLMKDVRASEDLSLYNQTPVDESFPEDRAEPDIRKKVEEKKLAYLGPSVSSRQSTPWVRRYCLIARLPSFSSRWLEGYSVEVVTSIIIGIRKLVAATSDDAKEICAILKALKGEYLAGNTGNNILNVLLKLIKAAKKASKVDAKAFIGSVISTSRRLPFADEARPRSSSSNLTLKTKKPTESASQSHTDSTLASKAHRIRKRSLLLPPTIFFVHRPPLCGLRTQSTSEYHFSIHATQAHIVQNCSNIQAQHGQSSMVNPVHLPSSHATARGGTHTFSLFLFFLLVTRAFKKFQSPFDLVRIYLQSDQLSYPAVIGVTESTMSAVLCIISNPPTYNYSFLHLTRPLSSIWGLQYEVSLAISSDGVVSASFTPHLLQLNSNRTPSTKPSFPPSFLEFSKNDGVRHYGEPLNFSLWWNTGEALRRTVECLSATSIPKTSRILVRRTIKYSLPRSWLKMLGADTQGESPTLRHYSQLEIYTIFVRMSTWVFLSACRDWTAFCFTPPFSMHLAPSPANPGGDRNICAAPDKYEIISPFPYPGASLLPSILSGTYLGSAWIFHLPTPSITIYFNSTSSSSVFGQHSTRDKQHLKSIDVRGEQERLHMSENTVEDWRLFTSTS</sequence>
<organism evidence="1 2">
    <name type="scientific">Lindgomyces ingoldianus</name>
    <dbReference type="NCBI Taxonomy" id="673940"/>
    <lineage>
        <taxon>Eukaryota</taxon>
        <taxon>Fungi</taxon>
        <taxon>Dikarya</taxon>
        <taxon>Ascomycota</taxon>
        <taxon>Pezizomycotina</taxon>
        <taxon>Dothideomycetes</taxon>
        <taxon>Pleosporomycetidae</taxon>
        <taxon>Pleosporales</taxon>
        <taxon>Lindgomycetaceae</taxon>
        <taxon>Lindgomyces</taxon>
    </lineage>
</organism>
<evidence type="ECO:0000313" key="2">
    <source>
        <dbReference type="Proteomes" id="UP000799755"/>
    </source>
</evidence>
<dbReference type="EMBL" id="MU003497">
    <property type="protein sequence ID" value="KAF2474504.1"/>
    <property type="molecule type" value="Genomic_DNA"/>
</dbReference>
<proteinExistence type="predicted"/>
<dbReference type="Proteomes" id="UP000799755">
    <property type="component" value="Unassembled WGS sequence"/>
</dbReference>
<name>A0ACB6R5I4_9PLEO</name>
<evidence type="ECO:0000313" key="1">
    <source>
        <dbReference type="EMBL" id="KAF2474504.1"/>
    </source>
</evidence>
<protein>
    <submittedName>
        <fullName evidence="1">Uncharacterized protein</fullName>
    </submittedName>
</protein>
<gene>
    <name evidence="1" type="ORF">BDR25DRAFT_351021</name>
</gene>
<comment type="caution">
    <text evidence="1">The sequence shown here is derived from an EMBL/GenBank/DDBJ whole genome shotgun (WGS) entry which is preliminary data.</text>
</comment>